<dbReference type="InterPro" id="IPR003439">
    <property type="entry name" value="ABC_transporter-like_ATP-bd"/>
</dbReference>
<keyword evidence="11" id="KW-1185">Reference proteome</keyword>
<dbReference type="InterPro" id="IPR003593">
    <property type="entry name" value="AAA+_ATPase"/>
</dbReference>
<dbReference type="Gene3D" id="3.30.70.260">
    <property type="match status" value="1"/>
</dbReference>
<protein>
    <submittedName>
        <fullName evidence="10">ATP-binding cassette domain-containing protein</fullName>
    </submittedName>
</protein>
<evidence type="ECO:0000256" key="7">
    <source>
        <dbReference type="ARBA" id="ARBA00022970"/>
    </source>
</evidence>
<dbReference type="InterPro" id="IPR041701">
    <property type="entry name" value="MetN_ABC"/>
</dbReference>
<evidence type="ECO:0000256" key="1">
    <source>
        <dbReference type="ARBA" id="ARBA00004417"/>
    </source>
</evidence>
<evidence type="ECO:0000313" key="11">
    <source>
        <dbReference type="Proteomes" id="UP001436462"/>
    </source>
</evidence>
<evidence type="ECO:0000256" key="5">
    <source>
        <dbReference type="ARBA" id="ARBA00022840"/>
    </source>
</evidence>
<dbReference type="CDD" id="cd03258">
    <property type="entry name" value="ABC_MetN_methionine_transporter"/>
    <property type="match status" value="1"/>
</dbReference>
<keyword evidence="2" id="KW-0813">Transport</keyword>
<gene>
    <name evidence="10" type="ORF">ABN253_11225</name>
</gene>
<keyword evidence="5 10" id="KW-0067">ATP-binding</keyword>
<keyword evidence="7" id="KW-0029">Amino-acid transport</keyword>
<dbReference type="SMART" id="SM00382">
    <property type="entry name" value="AAA"/>
    <property type="match status" value="1"/>
</dbReference>
<dbReference type="GO" id="GO:0005524">
    <property type="term" value="F:ATP binding"/>
    <property type="evidence" value="ECO:0007669"/>
    <property type="project" value="UniProtKB-KW"/>
</dbReference>
<evidence type="ECO:0000313" key="10">
    <source>
        <dbReference type="EMBL" id="MEQ5348753.1"/>
    </source>
</evidence>
<comment type="subcellular location">
    <subcellularLocation>
        <location evidence="1">Cell inner membrane</location>
        <topology evidence="1">Peripheral membrane protein</topology>
    </subcellularLocation>
</comment>
<dbReference type="PROSITE" id="PS50893">
    <property type="entry name" value="ABC_TRANSPORTER_2"/>
    <property type="match status" value="1"/>
</dbReference>
<dbReference type="EMBL" id="JBEEWF010000006">
    <property type="protein sequence ID" value="MEQ5348753.1"/>
    <property type="molecule type" value="Genomic_DNA"/>
</dbReference>
<keyword evidence="8" id="KW-0472">Membrane</keyword>
<dbReference type="RefSeq" id="WP_244185061.1">
    <property type="nucleotide sequence ID" value="NZ_JBEEWF010000006.1"/>
</dbReference>
<dbReference type="InterPro" id="IPR050086">
    <property type="entry name" value="MetN_ABC_transporter-like"/>
</dbReference>
<dbReference type="InterPro" id="IPR027417">
    <property type="entry name" value="P-loop_NTPase"/>
</dbReference>
<evidence type="ECO:0000256" key="6">
    <source>
        <dbReference type="ARBA" id="ARBA00022967"/>
    </source>
</evidence>
<keyword evidence="4" id="KW-0547">Nucleotide-binding</keyword>
<dbReference type="Gene3D" id="3.40.50.300">
    <property type="entry name" value="P-loop containing nucleotide triphosphate hydrolases"/>
    <property type="match status" value="1"/>
</dbReference>
<dbReference type="InterPro" id="IPR017871">
    <property type="entry name" value="ABC_transporter-like_CS"/>
</dbReference>
<dbReference type="Pfam" id="PF00005">
    <property type="entry name" value="ABC_tran"/>
    <property type="match status" value="1"/>
</dbReference>
<evidence type="ECO:0000256" key="4">
    <source>
        <dbReference type="ARBA" id="ARBA00022741"/>
    </source>
</evidence>
<dbReference type="PROSITE" id="PS00211">
    <property type="entry name" value="ABC_TRANSPORTER_1"/>
    <property type="match status" value="1"/>
</dbReference>
<name>A0ABV1LAI5_9GAMM</name>
<evidence type="ECO:0000256" key="3">
    <source>
        <dbReference type="ARBA" id="ARBA00022475"/>
    </source>
</evidence>
<keyword evidence="3" id="KW-1003">Cell membrane</keyword>
<sequence>MFSRLDFYLMGELIKMITLKNVSKIYQRGKKQTIAVDDINLNIEQGDIFGIIGYSGAGKSSLIRLLNRLEPVTKGEVIVGKYNITTSSEREIRKIRHSIGMIFQHFNLLWSRTVRENIEFPLEISGLDKKQRFQRASELMELVGLADKADEYPSTLSGGQKQRVGIARALANNPDVLLCDEATSALDPKTTQTILALLAEINQKMNITIVLITHEMQVVKAICNKVAVIEQGKIIEQGEVVKIFNQPKHKVTQQFLSQSVHVTDNSDDIENIKQQSTVIKLLLQEGKKYDYLLYDLISKFNDPVNLIKGSFSQENGFIYLQLNNKSDEIIQYLENNKFDIAVV</sequence>
<dbReference type="PANTHER" id="PTHR43166">
    <property type="entry name" value="AMINO ACID IMPORT ATP-BINDING PROTEIN"/>
    <property type="match status" value="1"/>
</dbReference>
<keyword evidence="6" id="KW-1278">Translocase</keyword>
<proteinExistence type="predicted"/>
<comment type="caution">
    <text evidence="10">The sequence shown here is derived from an EMBL/GenBank/DDBJ whole genome shotgun (WGS) entry which is preliminary data.</text>
</comment>
<evidence type="ECO:0000259" key="9">
    <source>
        <dbReference type="PROSITE" id="PS50893"/>
    </source>
</evidence>
<evidence type="ECO:0000256" key="8">
    <source>
        <dbReference type="ARBA" id="ARBA00023136"/>
    </source>
</evidence>
<evidence type="ECO:0000256" key="2">
    <source>
        <dbReference type="ARBA" id="ARBA00022448"/>
    </source>
</evidence>
<accession>A0ABV1LAI5</accession>
<organism evidence="10 11">
    <name type="scientific">Proteus genomosp. 6</name>
    <dbReference type="NCBI Taxonomy" id="1311820"/>
    <lineage>
        <taxon>Bacteria</taxon>
        <taxon>Pseudomonadati</taxon>
        <taxon>Pseudomonadota</taxon>
        <taxon>Gammaproteobacteria</taxon>
        <taxon>Enterobacterales</taxon>
        <taxon>Morganellaceae</taxon>
        <taxon>Proteus</taxon>
    </lineage>
</organism>
<dbReference type="PANTHER" id="PTHR43166:SF30">
    <property type="entry name" value="METHIONINE IMPORT ATP-BINDING PROTEIN METN"/>
    <property type="match status" value="1"/>
</dbReference>
<dbReference type="Proteomes" id="UP001436462">
    <property type="component" value="Unassembled WGS sequence"/>
</dbReference>
<reference evidence="10 11" key="1">
    <citation type="submission" date="2024-04" db="EMBL/GenBank/DDBJ databases">
        <title>Role of Flies in the Dissemination of Carbapenem-Resistant Enterobacteriaceae (CRE): An Epidemiological and Genomic Study in China.</title>
        <authorList>
            <person name="Kaichao C."/>
            <person name="Zhang R."/>
            <person name="Chen S."/>
        </authorList>
    </citation>
    <scope>NUCLEOTIDE SEQUENCE [LARGE SCALE GENOMIC DNA]</scope>
    <source>
        <strain evidence="11">fly-1011</strain>
    </source>
</reference>
<feature type="domain" description="ABC transporter" evidence="9">
    <location>
        <begin position="17"/>
        <end position="256"/>
    </location>
</feature>
<dbReference type="SUPFAM" id="SSF52540">
    <property type="entry name" value="P-loop containing nucleoside triphosphate hydrolases"/>
    <property type="match status" value="1"/>
</dbReference>